<keyword evidence="4 8" id="KW-0812">Transmembrane</keyword>
<sequence length="473" mass="49478">MERSLLRCLRAEPAARSRAIVRVPKSASARQCEGRGEGDRSRRPPTQPRMHPPPRAGKVATPSGGAEMTTRRDGHPMAGPATLYPRIAESAAPSRPSLPARVVQFVVGAIGGVGLLWVVDILAEHHSLPTLAGLLLLVLAMLWLQVVVHEAGHAVAGLLTGRRLMGAGIGPLRLERGMGGWRLRWGGGIRGLAGFAALLPDARAESRRAAAVFILGGPLANLLAAAVALAVLAFAPSPGAAATVALGATAFGGVALGVVNLLPIRSQGWYSDGYVLRELLRDTPASRVARAQQCVLALAVAGVRPRDWPVERLEVPDGLPQEVMLTAQLMRISWALDSGDRAAAGTAAQALAAGYSDLADGQRQGVALMLATYAARNGDAPLLAAWRPLCEGGLLDLTPFRLWLDAEAAAMGDDAGSARALAAQARAAVPRIHDPASAAMMGEYLDQLEERLQDRSKRGSPPGARILDAGRSV</sequence>
<feature type="region of interest" description="Disordered" evidence="7">
    <location>
        <begin position="453"/>
        <end position="473"/>
    </location>
</feature>
<dbReference type="GO" id="GO:0006508">
    <property type="term" value="P:proteolysis"/>
    <property type="evidence" value="ECO:0007669"/>
    <property type="project" value="InterPro"/>
</dbReference>
<feature type="transmembrane region" description="Helical" evidence="8">
    <location>
        <begin position="102"/>
        <end position="122"/>
    </location>
</feature>
<reference evidence="10 11" key="1">
    <citation type="submission" date="2020-07" db="EMBL/GenBank/DDBJ databases">
        <title>Luteimonas sp. SJ-92.</title>
        <authorList>
            <person name="Huang X.-X."/>
            <person name="Xu L."/>
            <person name="Sun J.-Q."/>
        </authorList>
    </citation>
    <scope>NUCLEOTIDE SEQUENCE [LARGE SCALE GENOMIC DNA]</scope>
    <source>
        <strain evidence="10 11">SJ-92</strain>
    </source>
</reference>
<feature type="region of interest" description="Disordered" evidence="7">
    <location>
        <begin position="20"/>
        <end position="78"/>
    </location>
</feature>
<protein>
    <recommendedName>
        <fullName evidence="9">Peptidase M50 domain-containing protein</fullName>
    </recommendedName>
</protein>
<evidence type="ECO:0000256" key="7">
    <source>
        <dbReference type="SAM" id="MobiDB-lite"/>
    </source>
</evidence>
<dbReference type="Proteomes" id="UP000578091">
    <property type="component" value="Unassembled WGS sequence"/>
</dbReference>
<gene>
    <name evidence="10" type="ORF">H0E84_05195</name>
</gene>
<comment type="similarity">
    <text evidence="3">Belongs to the peptidase M50B family.</text>
</comment>
<proteinExistence type="inferred from homology"/>
<dbReference type="InterPro" id="IPR008915">
    <property type="entry name" value="Peptidase_M50"/>
</dbReference>
<feature type="compositionally biased region" description="Pro residues" evidence="7">
    <location>
        <begin position="45"/>
        <end position="55"/>
    </location>
</feature>
<evidence type="ECO:0000256" key="4">
    <source>
        <dbReference type="ARBA" id="ARBA00022692"/>
    </source>
</evidence>
<dbReference type="GO" id="GO:0016020">
    <property type="term" value="C:membrane"/>
    <property type="evidence" value="ECO:0007669"/>
    <property type="project" value="UniProtKB-SubCell"/>
</dbReference>
<evidence type="ECO:0000256" key="1">
    <source>
        <dbReference type="ARBA" id="ARBA00001947"/>
    </source>
</evidence>
<evidence type="ECO:0000313" key="10">
    <source>
        <dbReference type="EMBL" id="NZA25772.1"/>
    </source>
</evidence>
<evidence type="ECO:0000256" key="6">
    <source>
        <dbReference type="ARBA" id="ARBA00023136"/>
    </source>
</evidence>
<feature type="transmembrane region" description="Helical" evidence="8">
    <location>
        <begin position="209"/>
        <end position="234"/>
    </location>
</feature>
<feature type="compositionally biased region" description="Basic and acidic residues" evidence="7">
    <location>
        <begin position="32"/>
        <end position="42"/>
    </location>
</feature>
<evidence type="ECO:0000256" key="3">
    <source>
        <dbReference type="ARBA" id="ARBA00007931"/>
    </source>
</evidence>
<feature type="transmembrane region" description="Helical" evidence="8">
    <location>
        <begin position="240"/>
        <end position="262"/>
    </location>
</feature>
<accession>A0A853JAH0</accession>
<comment type="caution">
    <text evidence="10">The sequence shown here is derived from an EMBL/GenBank/DDBJ whole genome shotgun (WGS) entry which is preliminary data.</text>
</comment>
<feature type="transmembrane region" description="Helical" evidence="8">
    <location>
        <begin position="128"/>
        <end position="148"/>
    </location>
</feature>
<keyword evidence="6 8" id="KW-0472">Membrane</keyword>
<keyword evidence="5 8" id="KW-1133">Transmembrane helix</keyword>
<organism evidence="10 11">
    <name type="scientific">Luteimonas salinisoli</name>
    <dbReference type="NCBI Taxonomy" id="2752307"/>
    <lineage>
        <taxon>Bacteria</taxon>
        <taxon>Pseudomonadati</taxon>
        <taxon>Pseudomonadota</taxon>
        <taxon>Gammaproteobacteria</taxon>
        <taxon>Lysobacterales</taxon>
        <taxon>Lysobacteraceae</taxon>
        <taxon>Luteimonas</taxon>
    </lineage>
</organism>
<dbReference type="EMBL" id="JACCKA010000038">
    <property type="protein sequence ID" value="NZA25772.1"/>
    <property type="molecule type" value="Genomic_DNA"/>
</dbReference>
<dbReference type="AlphaFoldDB" id="A0A853JAH0"/>
<feature type="domain" description="Peptidase M50" evidence="9">
    <location>
        <begin position="139"/>
        <end position="236"/>
    </location>
</feature>
<comment type="subcellular location">
    <subcellularLocation>
        <location evidence="2">Membrane</location>
        <topology evidence="2">Multi-pass membrane protein</topology>
    </subcellularLocation>
</comment>
<comment type="cofactor">
    <cofactor evidence="1">
        <name>Zn(2+)</name>
        <dbReference type="ChEBI" id="CHEBI:29105"/>
    </cofactor>
</comment>
<dbReference type="Pfam" id="PF02163">
    <property type="entry name" value="Peptidase_M50"/>
    <property type="match status" value="1"/>
</dbReference>
<keyword evidence="11" id="KW-1185">Reference proteome</keyword>
<name>A0A853JAH0_9GAMM</name>
<evidence type="ECO:0000256" key="2">
    <source>
        <dbReference type="ARBA" id="ARBA00004141"/>
    </source>
</evidence>
<evidence type="ECO:0000256" key="8">
    <source>
        <dbReference type="SAM" id="Phobius"/>
    </source>
</evidence>
<evidence type="ECO:0000259" key="9">
    <source>
        <dbReference type="Pfam" id="PF02163"/>
    </source>
</evidence>
<evidence type="ECO:0000313" key="11">
    <source>
        <dbReference type="Proteomes" id="UP000578091"/>
    </source>
</evidence>
<evidence type="ECO:0000256" key="5">
    <source>
        <dbReference type="ARBA" id="ARBA00022989"/>
    </source>
</evidence>